<dbReference type="PANTHER" id="PTHR12526">
    <property type="entry name" value="GLYCOSYLTRANSFERASE"/>
    <property type="match status" value="1"/>
</dbReference>
<comment type="caution">
    <text evidence="2">The sequence shown here is derived from an EMBL/GenBank/DDBJ whole genome shotgun (WGS) entry which is preliminary data.</text>
</comment>
<keyword evidence="2" id="KW-0808">Transferase</keyword>
<dbReference type="PANTHER" id="PTHR12526:SF630">
    <property type="entry name" value="GLYCOSYLTRANSFERASE"/>
    <property type="match status" value="1"/>
</dbReference>
<dbReference type="SUPFAM" id="SSF53756">
    <property type="entry name" value="UDP-Glycosyltransferase/glycogen phosphorylase"/>
    <property type="match status" value="1"/>
</dbReference>
<sequence>MKIAIICGHFVPSLGYVEVHLANALHRLGHSVKVITSNKTSSSARYSDIKNSESSINVEVVRLKPWFSFGQIVVANGIKEEINKFKPNKVIVIGLGKIFPRGVFQIQKKDFEIITLLGDNEDTYSESSKSIKRRLLHLILKKPLYELAILKSDKLLGYTPSTKEVVNQFLNERFKTILQEKYGTTTLGFDAMEFNYSPDDRKIVRKELGVDEDSLVLITATRITPSKKIEKIIDALEILSKKGWRFKYVLIGFSNFDYCEKLKSYISEKGLDEVVITLPFMPRDKMNSYYNMADIGLWTQAAISIFEGLATGLYLLLPSKRNVSHILSEETGEYYSEHDLIEKLEKSVRDYSLANREELTKKVSAKFSFETIAKKIIEN</sequence>
<proteinExistence type="predicted"/>
<feature type="domain" description="Glycosyl transferase family 1" evidence="1">
    <location>
        <begin position="201"/>
        <end position="351"/>
    </location>
</feature>
<reference evidence="2 3" key="1">
    <citation type="submission" date="2019-12" db="EMBL/GenBank/DDBJ databases">
        <authorList>
            <person name="Zhao J."/>
        </authorList>
    </citation>
    <scope>NUCLEOTIDE SEQUENCE [LARGE SCALE GENOMIC DNA]</scope>
    <source>
        <strain evidence="2 3">S-15</strain>
    </source>
</reference>
<evidence type="ECO:0000259" key="1">
    <source>
        <dbReference type="Pfam" id="PF00534"/>
    </source>
</evidence>
<protein>
    <submittedName>
        <fullName evidence="2">Glycosyltransferase</fullName>
    </submittedName>
</protein>
<dbReference type="Gene3D" id="3.40.50.2000">
    <property type="entry name" value="Glycogen Phosphorylase B"/>
    <property type="match status" value="2"/>
</dbReference>
<keyword evidence="3" id="KW-1185">Reference proteome</keyword>
<gene>
    <name evidence="2" type="ORF">GQN54_08360</name>
</gene>
<name>A0A6N9NLL4_9FLAO</name>
<dbReference type="GO" id="GO:0016757">
    <property type="term" value="F:glycosyltransferase activity"/>
    <property type="evidence" value="ECO:0007669"/>
    <property type="project" value="InterPro"/>
</dbReference>
<evidence type="ECO:0000313" key="3">
    <source>
        <dbReference type="Proteomes" id="UP000470771"/>
    </source>
</evidence>
<dbReference type="Proteomes" id="UP000470771">
    <property type="component" value="Unassembled WGS sequence"/>
</dbReference>
<organism evidence="2 3">
    <name type="scientific">Acidiluteibacter ferrifornacis</name>
    <dbReference type="NCBI Taxonomy" id="2692424"/>
    <lineage>
        <taxon>Bacteria</taxon>
        <taxon>Pseudomonadati</taxon>
        <taxon>Bacteroidota</taxon>
        <taxon>Flavobacteriia</taxon>
        <taxon>Flavobacteriales</taxon>
        <taxon>Cryomorphaceae</taxon>
        <taxon>Acidiluteibacter</taxon>
    </lineage>
</organism>
<accession>A0A6N9NLL4</accession>
<dbReference type="RefSeq" id="WP_160633073.1">
    <property type="nucleotide sequence ID" value="NZ_WWNE01000006.1"/>
</dbReference>
<dbReference type="CDD" id="cd03801">
    <property type="entry name" value="GT4_PimA-like"/>
    <property type="match status" value="1"/>
</dbReference>
<dbReference type="EMBL" id="WWNE01000006">
    <property type="protein sequence ID" value="NBG66130.1"/>
    <property type="molecule type" value="Genomic_DNA"/>
</dbReference>
<dbReference type="Pfam" id="PF00534">
    <property type="entry name" value="Glycos_transf_1"/>
    <property type="match status" value="1"/>
</dbReference>
<dbReference type="AlphaFoldDB" id="A0A6N9NLL4"/>
<dbReference type="InterPro" id="IPR001296">
    <property type="entry name" value="Glyco_trans_1"/>
</dbReference>
<evidence type="ECO:0000313" key="2">
    <source>
        <dbReference type="EMBL" id="NBG66130.1"/>
    </source>
</evidence>